<evidence type="ECO:0000256" key="5">
    <source>
        <dbReference type="ARBA" id="ARBA00022989"/>
    </source>
</evidence>
<feature type="domain" description="TRAP C4-dicarboxylate transport system permease DctM subunit" evidence="8">
    <location>
        <begin position="7"/>
        <end position="481"/>
    </location>
</feature>
<dbReference type="PANTHER" id="PTHR33362">
    <property type="entry name" value="SIALIC ACID TRAP TRANSPORTER PERMEASE PROTEIN SIAT-RELATED"/>
    <property type="match status" value="1"/>
</dbReference>
<feature type="transmembrane region" description="Helical" evidence="7">
    <location>
        <begin position="171"/>
        <end position="194"/>
    </location>
</feature>
<feature type="transmembrane region" description="Helical" evidence="7">
    <location>
        <begin position="457"/>
        <end position="478"/>
    </location>
</feature>
<keyword evidence="5 7" id="KW-1133">Transmembrane helix</keyword>
<dbReference type="EMBL" id="FAXA01000475">
    <property type="protein sequence ID" value="CUV03758.1"/>
    <property type="molecule type" value="Genomic_DNA"/>
</dbReference>
<feature type="transmembrane region" description="Helical" evidence="7">
    <location>
        <begin position="245"/>
        <end position="271"/>
    </location>
</feature>
<dbReference type="GO" id="GO:0022857">
    <property type="term" value="F:transmembrane transporter activity"/>
    <property type="evidence" value="ECO:0007669"/>
    <property type="project" value="TreeGrafter"/>
</dbReference>
<organism evidence="9">
    <name type="scientific">hydrothermal vent metagenome</name>
    <dbReference type="NCBI Taxonomy" id="652676"/>
    <lineage>
        <taxon>unclassified sequences</taxon>
        <taxon>metagenomes</taxon>
        <taxon>ecological metagenomes</taxon>
    </lineage>
</organism>
<evidence type="ECO:0000256" key="6">
    <source>
        <dbReference type="ARBA" id="ARBA00023136"/>
    </source>
</evidence>
<protein>
    <submittedName>
        <fullName evidence="9">TRAP-type C4-dicarboxylate transport system, large permease component</fullName>
    </submittedName>
</protein>
<evidence type="ECO:0000256" key="7">
    <source>
        <dbReference type="SAM" id="Phobius"/>
    </source>
</evidence>
<dbReference type="Pfam" id="PF06808">
    <property type="entry name" value="DctM"/>
    <property type="match status" value="1"/>
</dbReference>
<feature type="transmembrane region" description="Helical" evidence="7">
    <location>
        <begin position="138"/>
        <end position="165"/>
    </location>
</feature>
<feature type="transmembrane region" description="Helical" evidence="7">
    <location>
        <begin position="12"/>
        <end position="35"/>
    </location>
</feature>
<evidence type="ECO:0000256" key="1">
    <source>
        <dbReference type="ARBA" id="ARBA00004429"/>
    </source>
</evidence>
<evidence type="ECO:0000313" key="9">
    <source>
        <dbReference type="EMBL" id="CUV03758.1"/>
    </source>
</evidence>
<dbReference type="GO" id="GO:0005886">
    <property type="term" value="C:plasma membrane"/>
    <property type="evidence" value="ECO:0007669"/>
    <property type="project" value="UniProtKB-SubCell"/>
</dbReference>
<evidence type="ECO:0000259" key="8">
    <source>
        <dbReference type="Pfam" id="PF06808"/>
    </source>
</evidence>
<evidence type="ECO:0000256" key="2">
    <source>
        <dbReference type="ARBA" id="ARBA00022475"/>
    </source>
</evidence>
<feature type="transmembrane region" description="Helical" evidence="7">
    <location>
        <begin position="319"/>
        <end position="341"/>
    </location>
</feature>
<dbReference type="PANTHER" id="PTHR33362:SF5">
    <property type="entry name" value="C4-DICARBOXYLATE TRAP TRANSPORTER LARGE PERMEASE PROTEIN DCTM"/>
    <property type="match status" value="1"/>
</dbReference>
<dbReference type="AlphaFoldDB" id="A0A160VCD5"/>
<feature type="transmembrane region" description="Helical" evidence="7">
    <location>
        <begin position="80"/>
        <end position="99"/>
    </location>
</feature>
<accession>A0A160VCD5</accession>
<reference evidence="9" key="1">
    <citation type="submission" date="2015-10" db="EMBL/GenBank/DDBJ databases">
        <authorList>
            <person name="Gilbert D.G."/>
        </authorList>
    </citation>
    <scope>NUCLEOTIDE SEQUENCE</scope>
</reference>
<keyword evidence="3" id="KW-0997">Cell inner membrane</keyword>
<feature type="transmembrane region" description="Helical" evidence="7">
    <location>
        <begin position="353"/>
        <end position="375"/>
    </location>
</feature>
<dbReference type="InterPro" id="IPR010656">
    <property type="entry name" value="DctM"/>
</dbReference>
<keyword evidence="6 7" id="KW-0472">Membrane</keyword>
<evidence type="ECO:0000256" key="4">
    <source>
        <dbReference type="ARBA" id="ARBA00022692"/>
    </source>
</evidence>
<feature type="transmembrane region" description="Helical" evidence="7">
    <location>
        <begin position="55"/>
        <end position="73"/>
    </location>
</feature>
<sequence length="493" mass="53046">MAIGAAFGMMSAFFMGGLYVAGALGAIALILMKFFNISNPNLWNIMGNRAWEGSTSFVLIAIPLFILMGELVLRSGVADRMYNVLSRWLVFIPGGLIHSNIASCAVFAACAGSSVATAATISRVALPSFRQRGYNERLVIGSLAAGGTLGILIPPSIGLVLYGLIVGESIGRLFLAGFVPGVILAVTFMIMIMIAAKIWPGIAPKEDMVSWRLRFLGLFSLLPIGFLIFAVLGSIYFGFATPTEAAAAGVTGAFFLALVGNSGMLVISLAAGVLRRLPRLPAVARARLDDVQIARPIMPGDIQRNIDYMVRLLKESFLSMARTSAMILLILMAAFTLQFAFASVRISVDMAEWVAAFELSQLQLVLVLVVFYLVLGTFMESYSMMLTTLPILIPVLSDANVDKVWFGIIMVILLEAAQISPPQGMALYVLHGARRDSDKEMAEYEGVLAQTGTINDVFVGVLPFMVCMFVVIGLVIAFPELATWLPDQAKGGR</sequence>
<feature type="transmembrane region" description="Helical" evidence="7">
    <location>
        <begin position="215"/>
        <end position="239"/>
    </location>
</feature>
<feature type="transmembrane region" description="Helical" evidence="7">
    <location>
        <begin position="105"/>
        <end position="126"/>
    </location>
</feature>
<evidence type="ECO:0000256" key="3">
    <source>
        <dbReference type="ARBA" id="ARBA00022519"/>
    </source>
</evidence>
<proteinExistence type="predicted"/>
<comment type="subcellular location">
    <subcellularLocation>
        <location evidence="1">Cell inner membrane</location>
        <topology evidence="1">Multi-pass membrane protein</topology>
    </subcellularLocation>
</comment>
<dbReference type="InterPro" id="IPR004681">
    <property type="entry name" value="TRAP_DctM"/>
</dbReference>
<keyword evidence="2" id="KW-1003">Cell membrane</keyword>
<keyword evidence="4 7" id="KW-0812">Transmembrane</keyword>
<gene>
    <name evidence="9" type="ORF">MGWOODY_Clf910</name>
</gene>
<name>A0A160VCD5_9ZZZZ</name>